<dbReference type="Pfam" id="PF11368">
    <property type="entry name" value="DUF3169"/>
    <property type="match status" value="1"/>
</dbReference>
<dbReference type="EMBL" id="VLLC01000004">
    <property type="protein sequence ID" value="TWI75324.1"/>
    <property type="molecule type" value="Genomic_DNA"/>
</dbReference>
<feature type="transmembrane region" description="Helical" evidence="1">
    <location>
        <begin position="12"/>
        <end position="35"/>
    </location>
</feature>
<feature type="transmembrane region" description="Helical" evidence="1">
    <location>
        <begin position="135"/>
        <end position="156"/>
    </location>
</feature>
<protein>
    <submittedName>
        <fullName evidence="2">Uncharacterized protein DUF3169</fullName>
    </submittedName>
</protein>
<organism evidence="2 3">
    <name type="scientific">Desulfobotulus alkaliphilus</name>
    <dbReference type="NCBI Taxonomy" id="622671"/>
    <lineage>
        <taxon>Bacteria</taxon>
        <taxon>Pseudomonadati</taxon>
        <taxon>Thermodesulfobacteriota</taxon>
        <taxon>Desulfobacteria</taxon>
        <taxon>Desulfobacterales</taxon>
        <taxon>Desulfobacteraceae</taxon>
        <taxon>Desulfobotulus</taxon>
    </lineage>
</organism>
<evidence type="ECO:0000313" key="2">
    <source>
        <dbReference type="EMBL" id="TWI75324.1"/>
    </source>
</evidence>
<dbReference type="OrthoDB" id="1777828at2"/>
<name>A0A562S3H8_9BACT</name>
<keyword evidence="1" id="KW-0812">Transmembrane</keyword>
<keyword evidence="1" id="KW-0472">Membrane</keyword>
<evidence type="ECO:0000256" key="1">
    <source>
        <dbReference type="SAM" id="Phobius"/>
    </source>
</evidence>
<gene>
    <name evidence="2" type="ORF">LZ24_00775</name>
</gene>
<feature type="transmembrane region" description="Helical" evidence="1">
    <location>
        <begin position="55"/>
        <end position="74"/>
    </location>
</feature>
<reference evidence="2 3" key="1">
    <citation type="submission" date="2019-07" db="EMBL/GenBank/DDBJ databases">
        <title>Genome sequencing of 100 strains of the haloalkaliphilic chemolithoautotrophic sulfur-oxidizing bacterium Thioalkalivibrio.</title>
        <authorList>
            <person name="Muyzer G."/>
        </authorList>
    </citation>
    <scope>NUCLEOTIDE SEQUENCE [LARGE SCALE GENOMIC DNA]</scope>
    <source>
        <strain evidence="2 3">ASO4-4</strain>
    </source>
</reference>
<dbReference type="RefSeq" id="WP_144682522.1">
    <property type="nucleotide sequence ID" value="NZ_VLLC01000004.1"/>
</dbReference>
<keyword evidence="1" id="KW-1133">Transmembrane helix</keyword>
<proteinExistence type="predicted"/>
<keyword evidence="3" id="KW-1185">Reference proteome</keyword>
<feature type="transmembrane region" description="Helical" evidence="1">
    <location>
        <begin position="103"/>
        <end position="123"/>
    </location>
</feature>
<accession>A0A562S3H8</accession>
<comment type="caution">
    <text evidence="2">The sequence shown here is derived from an EMBL/GenBank/DDBJ whole genome shotgun (WGS) entry which is preliminary data.</text>
</comment>
<dbReference type="Proteomes" id="UP000318307">
    <property type="component" value="Unassembled WGS sequence"/>
</dbReference>
<feature type="transmembrane region" description="Helical" evidence="1">
    <location>
        <begin position="198"/>
        <end position="217"/>
    </location>
</feature>
<feature type="transmembrane region" description="Helical" evidence="1">
    <location>
        <begin position="223"/>
        <end position="240"/>
    </location>
</feature>
<evidence type="ECO:0000313" key="3">
    <source>
        <dbReference type="Proteomes" id="UP000318307"/>
    </source>
</evidence>
<sequence length="254" mass="28188">MKSSKMTGAIGKLATAMIFGAALGMAAMLGLLRFIESPVMASLDGLRQGFLGHVFWFQIACPLLLGSSALYMLFKARNLLKNYSAHTDEEGEAFEMFFHRYSAGALLLTTFGFILNFILFGLSVDPLNPMIQQSIVLFILTCPVFALMELGAIFLIQKQDPVKKGDPMSFDFNRNWIESCDEAEQITIYKAAYKTFSFMKTALLIIFILTLYAKFAFDGGNLPIVFVGSIWLLQNMVFFANSEKPKKAGVPGIC</sequence>
<dbReference type="InterPro" id="IPR021509">
    <property type="entry name" value="DUF3169"/>
</dbReference>
<dbReference type="AlphaFoldDB" id="A0A562S3H8"/>